<dbReference type="EMBL" id="JABWDY010034835">
    <property type="protein sequence ID" value="KAF5182368.1"/>
    <property type="molecule type" value="Genomic_DNA"/>
</dbReference>
<evidence type="ECO:0000313" key="3">
    <source>
        <dbReference type="EMBL" id="KAF5182368.1"/>
    </source>
</evidence>
<dbReference type="InterPro" id="IPR016189">
    <property type="entry name" value="Transl_init_fac_IF2/IF5_N"/>
</dbReference>
<dbReference type="Pfam" id="PF01873">
    <property type="entry name" value="eIF-5_eIF-2B"/>
    <property type="match status" value="1"/>
</dbReference>
<dbReference type="GO" id="GO:0005850">
    <property type="term" value="C:eukaryotic translation initiation factor 2 complex"/>
    <property type="evidence" value="ECO:0007669"/>
    <property type="project" value="TreeGrafter"/>
</dbReference>
<organism evidence="3 4">
    <name type="scientific">Thalictrum thalictroides</name>
    <name type="common">Rue-anemone</name>
    <name type="synonym">Anemone thalictroides</name>
    <dbReference type="NCBI Taxonomy" id="46969"/>
    <lineage>
        <taxon>Eukaryota</taxon>
        <taxon>Viridiplantae</taxon>
        <taxon>Streptophyta</taxon>
        <taxon>Embryophyta</taxon>
        <taxon>Tracheophyta</taxon>
        <taxon>Spermatophyta</taxon>
        <taxon>Magnoliopsida</taxon>
        <taxon>Ranunculales</taxon>
        <taxon>Ranunculaceae</taxon>
        <taxon>Thalictroideae</taxon>
        <taxon>Thalictrum</taxon>
    </lineage>
</organism>
<dbReference type="AlphaFoldDB" id="A0A7J6VCN9"/>
<dbReference type="Proteomes" id="UP000554482">
    <property type="component" value="Unassembled WGS sequence"/>
</dbReference>
<evidence type="ECO:0000256" key="1">
    <source>
        <dbReference type="SAM" id="MobiDB-lite"/>
    </source>
</evidence>
<proteinExistence type="predicted"/>
<feature type="region of interest" description="Disordered" evidence="1">
    <location>
        <begin position="35"/>
        <end position="57"/>
    </location>
</feature>
<dbReference type="PANTHER" id="PTHR23001">
    <property type="entry name" value="EUKARYOTIC TRANSLATION INITIATION FACTOR"/>
    <property type="match status" value="1"/>
</dbReference>
<evidence type="ECO:0000259" key="2">
    <source>
        <dbReference type="Pfam" id="PF01873"/>
    </source>
</evidence>
<dbReference type="GO" id="GO:0003743">
    <property type="term" value="F:translation initiation factor activity"/>
    <property type="evidence" value="ECO:0007669"/>
    <property type="project" value="UniProtKB-KW"/>
</dbReference>
<accession>A0A7J6VCN9</accession>
<dbReference type="SUPFAM" id="SSF100966">
    <property type="entry name" value="Translation initiation factor 2 beta, aIF2beta, N-terminal domain"/>
    <property type="match status" value="1"/>
</dbReference>
<feature type="compositionally biased region" description="Basic residues" evidence="1">
    <location>
        <begin position="35"/>
        <end position="48"/>
    </location>
</feature>
<dbReference type="InterPro" id="IPR002735">
    <property type="entry name" value="Transl_init_fac_IF2/IF5_dom"/>
</dbReference>
<name>A0A7J6VCN9_THATH</name>
<reference evidence="3 4" key="1">
    <citation type="submission" date="2020-06" db="EMBL/GenBank/DDBJ databases">
        <title>Transcriptomic and genomic resources for Thalictrum thalictroides and T. hernandezii: Facilitating candidate gene discovery in an emerging model plant lineage.</title>
        <authorList>
            <person name="Arias T."/>
            <person name="Riano-Pachon D.M."/>
            <person name="Di Stilio V.S."/>
        </authorList>
    </citation>
    <scope>NUCLEOTIDE SEQUENCE [LARGE SCALE GENOMIC DNA]</scope>
    <source>
        <strain evidence="4">cv. WT478/WT964</strain>
        <tissue evidence="3">Leaves</tissue>
    </source>
</reference>
<dbReference type="PANTHER" id="PTHR23001:SF3">
    <property type="entry name" value="EUKARYOTIC TRANSLATION INITIATION FACTOR 2 SUBUNIT 2"/>
    <property type="match status" value="1"/>
</dbReference>
<dbReference type="GO" id="GO:0001731">
    <property type="term" value="P:formation of translation preinitiation complex"/>
    <property type="evidence" value="ECO:0007669"/>
    <property type="project" value="TreeGrafter"/>
</dbReference>
<dbReference type="GO" id="GO:0031369">
    <property type="term" value="F:translation initiation factor binding"/>
    <property type="evidence" value="ECO:0007669"/>
    <property type="project" value="TreeGrafter"/>
</dbReference>
<sequence>MAEEAHAAVDRGVLESFQKPKRFLYKGLAPEAKINHIRSNQKKRRKKKPLTEKKLQPVMAEEAPAAVTVDGGVLQHPHCASRHRQPEHVMTFLLAELNTVGFLDEQQRLVVRGRFAPRNFEVILEGYVAAI</sequence>
<dbReference type="InterPro" id="IPR045196">
    <property type="entry name" value="IF2/IF5"/>
</dbReference>
<keyword evidence="3" id="KW-0648">Protein biosynthesis</keyword>
<protein>
    <submittedName>
        <fullName evidence="3">Eukaryotic translation initiation factor 2 subunit beta</fullName>
    </submittedName>
</protein>
<comment type="caution">
    <text evidence="3">The sequence shown here is derived from an EMBL/GenBank/DDBJ whole genome shotgun (WGS) entry which is preliminary data.</text>
</comment>
<dbReference type="GO" id="GO:0003729">
    <property type="term" value="F:mRNA binding"/>
    <property type="evidence" value="ECO:0007669"/>
    <property type="project" value="TreeGrafter"/>
</dbReference>
<feature type="domain" description="Translation initiation factor IF2/IF5" evidence="2">
    <location>
        <begin position="80"/>
        <end position="129"/>
    </location>
</feature>
<gene>
    <name evidence="3" type="ORF">FRX31_028041</name>
</gene>
<dbReference type="OrthoDB" id="1712383at2759"/>
<keyword evidence="4" id="KW-1185">Reference proteome</keyword>
<dbReference type="Gene3D" id="3.30.70.3150">
    <property type="match status" value="1"/>
</dbReference>
<keyword evidence="3" id="KW-0396">Initiation factor</keyword>
<evidence type="ECO:0000313" key="4">
    <source>
        <dbReference type="Proteomes" id="UP000554482"/>
    </source>
</evidence>